<gene>
    <name evidence="3" type="primary">LOC101895730</name>
</gene>
<evidence type="ECO:0000313" key="3">
    <source>
        <dbReference type="RefSeq" id="XP_058986286.1"/>
    </source>
</evidence>
<dbReference type="InterPro" id="IPR015897">
    <property type="entry name" value="CHK_kinase-like"/>
</dbReference>
<dbReference type="InterPro" id="IPR011009">
    <property type="entry name" value="Kinase-like_dom_sf"/>
</dbReference>
<sequence>MAELPVEILNKSDCLTIVKNCLNLPSDNAFELLSHRVVKPSSDLVGFMGEYYKLEIDIKEGNSDTERHLNFFVKSVPVTNEVYRDECERKGFFRKESSIYANILPNIQRFAPADLFPKSYLVRSDVLVLEDFSLPEKGFKQLSKNDIYTTKHLQLCLQLLARFHAASLAWEAEASLNIGEQFKDVLIELQLSAANEWYITGIQAALYIAQTHPKYQYPEAQEFINQKLNQVFLDMEELSKSSKTLRNVLCHRDSWNSNIFWKYDKLDKEPLECRIVDFQLTRYSPPAIDVLNFLYNNFENPQRRDKEVPDLLKYYHKTLKEELKRLNISEDLIPQQEFEEDCRKALLAVLTLRSICVPLFNLPPGWAAHMRATEPKTFDAYMNSERIAMFERVAQMDPTYMGKIQYPLQEIMEYFNFKPNLFRHFEFIMKDKQNNKDLIERHNRHDLVTREECEQILEKILKEQGIAGGELKEYEIVPELSTIGYLGEYFHLHLRYQKAEENELSHIRLFVKTKPYQNPDMSDFIERSGMLTKEATLYQKLLNELKKLTPNIWCAQCYLVKPDLFVMQNILDLGYKPMKDSSVFLNKPQICSILKGLASMHACSVGYERKNQIKIGDQLKDVLYEVTVNPKVVWYTAGIKAVLAVALKHPNYQSEPLQEFIKSRLPSILDTVYDMVNPSTKYNNVFCHRDVWGGNVFFAKDEPYSKGAAFVDFQLCRYSPAAIDVLMTLYMNIKPSDRKEIEKECHEIYYQQFKEELSRMSLNAEDFMTFQEFENSLKDLALFGALYNCIAATILRVPGDYLRDMKLNRPDDFHRYTNVDRTDEVLELVKIDVNFRHYMLECIDDMMELVLRDYFYKE</sequence>
<accession>A0ABM3VKF6</accession>
<feature type="domain" description="CHK kinase-like" evidence="1">
    <location>
        <begin position="565"/>
        <end position="759"/>
    </location>
</feature>
<reference evidence="3" key="1">
    <citation type="submission" date="2025-08" db="UniProtKB">
        <authorList>
            <consortium name="RefSeq"/>
        </authorList>
    </citation>
    <scope>IDENTIFICATION</scope>
    <source>
        <strain evidence="3">Aabys</strain>
        <tissue evidence="3">Whole body</tissue>
    </source>
</reference>
<dbReference type="GeneID" id="101895730"/>
<name>A0ABM3VKF6_MUSDO</name>
<evidence type="ECO:0000259" key="1">
    <source>
        <dbReference type="SMART" id="SM00587"/>
    </source>
</evidence>
<dbReference type="PANTHER" id="PTHR11012:SF48">
    <property type="entry name" value="CHK KINASE-LIKE DOMAIN-CONTAINING PROTEIN-RELATED"/>
    <property type="match status" value="1"/>
</dbReference>
<dbReference type="InterPro" id="IPR004119">
    <property type="entry name" value="EcKL"/>
</dbReference>
<protein>
    <submittedName>
        <fullName evidence="3">Uncharacterized protein LOC101895730</fullName>
    </submittedName>
</protein>
<organism evidence="2 3">
    <name type="scientific">Musca domestica</name>
    <name type="common">House fly</name>
    <dbReference type="NCBI Taxonomy" id="7370"/>
    <lineage>
        <taxon>Eukaryota</taxon>
        <taxon>Metazoa</taxon>
        <taxon>Ecdysozoa</taxon>
        <taxon>Arthropoda</taxon>
        <taxon>Hexapoda</taxon>
        <taxon>Insecta</taxon>
        <taxon>Pterygota</taxon>
        <taxon>Neoptera</taxon>
        <taxon>Endopterygota</taxon>
        <taxon>Diptera</taxon>
        <taxon>Brachycera</taxon>
        <taxon>Muscomorpha</taxon>
        <taxon>Muscoidea</taxon>
        <taxon>Muscidae</taxon>
        <taxon>Musca</taxon>
    </lineage>
</organism>
<dbReference type="SMART" id="SM00587">
    <property type="entry name" value="CHK"/>
    <property type="match status" value="2"/>
</dbReference>
<dbReference type="Gene3D" id="3.90.1200.10">
    <property type="match status" value="2"/>
</dbReference>
<dbReference type="Pfam" id="PF02958">
    <property type="entry name" value="EcKL"/>
    <property type="match status" value="2"/>
</dbReference>
<evidence type="ECO:0000313" key="2">
    <source>
        <dbReference type="Proteomes" id="UP001652621"/>
    </source>
</evidence>
<dbReference type="PANTHER" id="PTHR11012">
    <property type="entry name" value="PROTEIN KINASE-LIKE DOMAIN-CONTAINING"/>
    <property type="match status" value="1"/>
</dbReference>
<dbReference type="Proteomes" id="UP001652621">
    <property type="component" value="Unplaced"/>
</dbReference>
<proteinExistence type="predicted"/>
<dbReference type="SUPFAM" id="SSF56112">
    <property type="entry name" value="Protein kinase-like (PK-like)"/>
    <property type="match status" value="2"/>
</dbReference>
<feature type="domain" description="CHK kinase-like" evidence="1">
    <location>
        <begin position="127"/>
        <end position="325"/>
    </location>
</feature>
<keyword evidence="2" id="KW-1185">Reference proteome</keyword>
<dbReference type="RefSeq" id="XP_058986286.1">
    <property type="nucleotide sequence ID" value="XM_059130303.1"/>
</dbReference>